<dbReference type="EMBL" id="ML986487">
    <property type="protein sequence ID" value="KAF2278908.1"/>
    <property type="molecule type" value="Genomic_DNA"/>
</dbReference>
<evidence type="ECO:0000313" key="2">
    <source>
        <dbReference type="EMBL" id="KAF2278908.1"/>
    </source>
</evidence>
<proteinExistence type="predicted"/>
<reference evidence="2" key="1">
    <citation type="journal article" date="2020" name="Stud. Mycol.">
        <title>101 Dothideomycetes genomes: a test case for predicting lifestyles and emergence of pathogens.</title>
        <authorList>
            <person name="Haridas S."/>
            <person name="Albert R."/>
            <person name="Binder M."/>
            <person name="Bloem J."/>
            <person name="Labutti K."/>
            <person name="Salamov A."/>
            <person name="Andreopoulos B."/>
            <person name="Baker S."/>
            <person name="Barry K."/>
            <person name="Bills G."/>
            <person name="Bluhm B."/>
            <person name="Cannon C."/>
            <person name="Castanera R."/>
            <person name="Culley D."/>
            <person name="Daum C."/>
            <person name="Ezra D."/>
            <person name="Gonzalez J."/>
            <person name="Henrissat B."/>
            <person name="Kuo A."/>
            <person name="Liang C."/>
            <person name="Lipzen A."/>
            <person name="Lutzoni F."/>
            <person name="Magnuson J."/>
            <person name="Mondo S."/>
            <person name="Nolan M."/>
            <person name="Ohm R."/>
            <person name="Pangilinan J."/>
            <person name="Park H.-J."/>
            <person name="Ramirez L."/>
            <person name="Alfaro M."/>
            <person name="Sun H."/>
            <person name="Tritt A."/>
            <person name="Yoshinaga Y."/>
            <person name="Zwiers L.-H."/>
            <person name="Turgeon B."/>
            <person name="Goodwin S."/>
            <person name="Spatafora J."/>
            <person name="Crous P."/>
            <person name="Grigoriev I."/>
        </authorList>
    </citation>
    <scope>NUCLEOTIDE SEQUENCE</scope>
    <source>
        <strain evidence="2">CBS 379.55</strain>
    </source>
</reference>
<dbReference type="AlphaFoldDB" id="A0A6A6JSR6"/>
<protein>
    <submittedName>
        <fullName evidence="2">Uncharacterized protein</fullName>
    </submittedName>
</protein>
<gene>
    <name evidence="2" type="ORF">EI97DRAFT_352895</name>
</gene>
<organism evidence="2 3">
    <name type="scientific">Westerdykella ornata</name>
    <dbReference type="NCBI Taxonomy" id="318751"/>
    <lineage>
        <taxon>Eukaryota</taxon>
        <taxon>Fungi</taxon>
        <taxon>Dikarya</taxon>
        <taxon>Ascomycota</taxon>
        <taxon>Pezizomycotina</taxon>
        <taxon>Dothideomycetes</taxon>
        <taxon>Pleosporomycetidae</taxon>
        <taxon>Pleosporales</taxon>
        <taxon>Sporormiaceae</taxon>
        <taxon>Westerdykella</taxon>
    </lineage>
</organism>
<dbReference type="GeneID" id="54548040"/>
<dbReference type="RefSeq" id="XP_033656447.1">
    <property type="nucleotide sequence ID" value="XM_033794865.1"/>
</dbReference>
<dbReference type="OrthoDB" id="3794856at2759"/>
<evidence type="ECO:0000313" key="3">
    <source>
        <dbReference type="Proteomes" id="UP000800097"/>
    </source>
</evidence>
<evidence type="ECO:0000256" key="1">
    <source>
        <dbReference type="SAM" id="MobiDB-lite"/>
    </source>
</evidence>
<sequence>MFFTNIDAVKASDNAGVRFRPPRPDRSIPTTDEEKQEIVRALIEAIYDTSDTAEVGTTEAFQHRWVKRHHYHPSGVEKVAWKLLDKTIKLHRFGWMAPVYDETVMVDVMKTSLLKGDKYWTVIGMPALLLSRSKMNKESNKKKKARLEYARGKEK</sequence>
<feature type="non-terminal residue" evidence="2">
    <location>
        <position position="155"/>
    </location>
</feature>
<accession>A0A6A6JSR6</accession>
<feature type="compositionally biased region" description="Basic and acidic residues" evidence="1">
    <location>
        <begin position="146"/>
        <end position="155"/>
    </location>
</feature>
<dbReference type="Proteomes" id="UP000800097">
    <property type="component" value="Unassembled WGS sequence"/>
</dbReference>
<name>A0A6A6JSR6_WESOR</name>
<feature type="region of interest" description="Disordered" evidence="1">
    <location>
        <begin position="134"/>
        <end position="155"/>
    </location>
</feature>
<keyword evidence="3" id="KW-1185">Reference proteome</keyword>